<feature type="domain" description="KH type-2" evidence="11">
    <location>
        <begin position="39"/>
        <end position="108"/>
    </location>
</feature>
<name>A0A9D1I304_9FIRM</name>
<dbReference type="SUPFAM" id="SSF54814">
    <property type="entry name" value="Prokaryotic type KH domain (KH-domain type II)"/>
    <property type="match status" value="1"/>
</dbReference>
<evidence type="ECO:0000256" key="4">
    <source>
        <dbReference type="ARBA" id="ARBA00022980"/>
    </source>
</evidence>
<dbReference type="PROSITE" id="PS50823">
    <property type="entry name" value="KH_TYPE_2"/>
    <property type="match status" value="1"/>
</dbReference>
<dbReference type="AlphaFoldDB" id="A0A9D1I304"/>
<feature type="compositionally biased region" description="Low complexity" evidence="10">
    <location>
        <begin position="272"/>
        <end position="296"/>
    </location>
</feature>
<dbReference type="GO" id="GO:0003735">
    <property type="term" value="F:structural constituent of ribosome"/>
    <property type="evidence" value="ECO:0007669"/>
    <property type="project" value="InterPro"/>
</dbReference>
<dbReference type="InterPro" id="IPR004044">
    <property type="entry name" value="KH_dom_type_2"/>
</dbReference>
<gene>
    <name evidence="8 13" type="primary">rpsC</name>
    <name evidence="13" type="ORF">IAD16_03500</name>
</gene>
<dbReference type="InterPro" id="IPR015946">
    <property type="entry name" value="KH_dom-like_a/b"/>
</dbReference>
<feature type="domain" description="TRAM" evidence="12">
    <location>
        <begin position="46"/>
        <end position="118"/>
    </location>
</feature>
<dbReference type="PROSITE" id="PS50926">
    <property type="entry name" value="TRAM"/>
    <property type="match status" value="1"/>
</dbReference>
<comment type="subunit">
    <text evidence="8">Part of the 30S ribosomal subunit. Forms a tight complex with proteins S10 and S14.</text>
</comment>
<dbReference type="InterPro" id="IPR005704">
    <property type="entry name" value="Ribosomal_uS3_bac-typ"/>
</dbReference>
<evidence type="ECO:0000256" key="1">
    <source>
        <dbReference type="ARBA" id="ARBA00010761"/>
    </source>
</evidence>
<dbReference type="InterPro" id="IPR036419">
    <property type="entry name" value="Ribosomal_S3_C_sf"/>
</dbReference>
<dbReference type="PANTHER" id="PTHR11760:SF19">
    <property type="entry name" value="SMALL RIBOSOMAL SUBUNIT PROTEIN US3C"/>
    <property type="match status" value="1"/>
</dbReference>
<dbReference type="GO" id="GO:0019843">
    <property type="term" value="F:rRNA binding"/>
    <property type="evidence" value="ECO:0007669"/>
    <property type="project" value="UniProtKB-UniRule"/>
</dbReference>
<evidence type="ECO:0000256" key="9">
    <source>
        <dbReference type="RuleBase" id="RU003624"/>
    </source>
</evidence>
<evidence type="ECO:0000256" key="8">
    <source>
        <dbReference type="HAMAP-Rule" id="MF_01309"/>
    </source>
</evidence>
<dbReference type="Pfam" id="PF00189">
    <property type="entry name" value="Ribosomal_S3_C"/>
    <property type="match status" value="1"/>
</dbReference>
<keyword evidence="5 8" id="KW-0687">Ribonucleoprotein</keyword>
<feature type="compositionally biased region" description="Basic and acidic residues" evidence="10">
    <location>
        <begin position="229"/>
        <end position="258"/>
    </location>
</feature>
<evidence type="ECO:0000256" key="2">
    <source>
        <dbReference type="ARBA" id="ARBA00022730"/>
    </source>
</evidence>
<dbReference type="SMART" id="SM00322">
    <property type="entry name" value="KH"/>
    <property type="match status" value="1"/>
</dbReference>
<dbReference type="InterPro" id="IPR009019">
    <property type="entry name" value="KH_sf_prok-type"/>
</dbReference>
<evidence type="ECO:0000256" key="7">
    <source>
        <dbReference type="ARBA" id="ARBA00035257"/>
    </source>
</evidence>
<accession>A0A9D1I304</accession>
<comment type="similarity">
    <text evidence="1 8 9">Belongs to the universal ribosomal protein uS3 family.</text>
</comment>
<sequence>MGQKVSPHGLRVGVIKDWDSKWYGDKKNFSDYLVEDHQIREYVKKKLYVAGVSKILIERSSENKIRVIILTAKPGMVIGRSGDGVEALKKGLVKLTGKEVEISIEEVRRSELDAQLTAESVAQALERRVSFRRAMKQVIGRTMKAGAKGIKVAVSGRLGGAEIARSEKYSEGNVPLHTLRADIDYGFAEADTTYGKIGVKVWINHGEILDKGLQNPIREEKREKRERRPRKDGERRQRRDGDRQNRQGRRGRDDRSEAPKAVNPRVRKTPKAQPQAEAPVEAQVEAPATETVETEN</sequence>
<evidence type="ECO:0000313" key="13">
    <source>
        <dbReference type="EMBL" id="HIU27436.1"/>
    </source>
</evidence>
<dbReference type="HAMAP" id="MF_01309_B">
    <property type="entry name" value="Ribosomal_uS3_B"/>
    <property type="match status" value="1"/>
</dbReference>
<dbReference type="Pfam" id="PF07650">
    <property type="entry name" value="KH_2"/>
    <property type="match status" value="1"/>
</dbReference>
<evidence type="ECO:0000259" key="12">
    <source>
        <dbReference type="PROSITE" id="PS50926"/>
    </source>
</evidence>
<dbReference type="PANTHER" id="PTHR11760">
    <property type="entry name" value="30S/40S RIBOSOMAL PROTEIN S3"/>
    <property type="match status" value="1"/>
</dbReference>
<reference evidence="13" key="1">
    <citation type="submission" date="2020-10" db="EMBL/GenBank/DDBJ databases">
        <authorList>
            <person name="Gilroy R."/>
        </authorList>
    </citation>
    <scope>NUCLEOTIDE SEQUENCE</scope>
    <source>
        <strain evidence="13">11300</strain>
    </source>
</reference>
<organism evidence="13 14">
    <name type="scientific">Candidatus Fimisoma avicola</name>
    <dbReference type="NCBI Taxonomy" id="2840826"/>
    <lineage>
        <taxon>Bacteria</taxon>
        <taxon>Bacillati</taxon>
        <taxon>Bacillota</taxon>
        <taxon>Clostridia</taxon>
        <taxon>Eubacteriales</taxon>
        <taxon>Candidatus Fimisoma</taxon>
    </lineage>
</organism>
<dbReference type="InterPro" id="IPR018280">
    <property type="entry name" value="Ribosomal_uS3_CS"/>
</dbReference>
<dbReference type="EMBL" id="DVMO01000052">
    <property type="protein sequence ID" value="HIU27436.1"/>
    <property type="molecule type" value="Genomic_DNA"/>
</dbReference>
<feature type="region of interest" description="Disordered" evidence="10">
    <location>
        <begin position="214"/>
        <end position="296"/>
    </location>
</feature>
<dbReference type="Proteomes" id="UP000824091">
    <property type="component" value="Unassembled WGS sequence"/>
</dbReference>
<evidence type="ECO:0000313" key="14">
    <source>
        <dbReference type="Proteomes" id="UP000824091"/>
    </source>
</evidence>
<dbReference type="GO" id="GO:0003729">
    <property type="term" value="F:mRNA binding"/>
    <property type="evidence" value="ECO:0007669"/>
    <property type="project" value="UniProtKB-UniRule"/>
</dbReference>
<dbReference type="GO" id="GO:0006412">
    <property type="term" value="P:translation"/>
    <property type="evidence" value="ECO:0007669"/>
    <property type="project" value="UniProtKB-UniRule"/>
</dbReference>
<dbReference type="Gene3D" id="3.30.300.20">
    <property type="match status" value="1"/>
</dbReference>
<dbReference type="FunFam" id="3.30.300.20:FF:000001">
    <property type="entry name" value="30S ribosomal protein S3"/>
    <property type="match status" value="1"/>
</dbReference>
<dbReference type="CDD" id="cd02412">
    <property type="entry name" value="KH-II_30S_S3"/>
    <property type="match status" value="1"/>
</dbReference>
<dbReference type="InterPro" id="IPR004087">
    <property type="entry name" value="KH_dom"/>
</dbReference>
<dbReference type="PROSITE" id="PS00548">
    <property type="entry name" value="RIBOSOMAL_S3"/>
    <property type="match status" value="1"/>
</dbReference>
<keyword evidence="4 8" id="KW-0689">Ribosomal protein</keyword>
<dbReference type="Gene3D" id="3.30.1140.32">
    <property type="entry name" value="Ribosomal protein S3, C-terminal domain"/>
    <property type="match status" value="1"/>
</dbReference>
<reference evidence="13" key="2">
    <citation type="journal article" date="2021" name="PeerJ">
        <title>Extensive microbial diversity within the chicken gut microbiome revealed by metagenomics and culture.</title>
        <authorList>
            <person name="Gilroy R."/>
            <person name="Ravi A."/>
            <person name="Getino M."/>
            <person name="Pursley I."/>
            <person name="Horton D.L."/>
            <person name="Alikhan N.F."/>
            <person name="Baker D."/>
            <person name="Gharbi K."/>
            <person name="Hall N."/>
            <person name="Watson M."/>
            <person name="Adriaenssens E.M."/>
            <person name="Foster-Nyarko E."/>
            <person name="Jarju S."/>
            <person name="Secka A."/>
            <person name="Antonio M."/>
            <person name="Oren A."/>
            <person name="Chaudhuri R.R."/>
            <person name="La Ragione R."/>
            <person name="Hildebrand F."/>
            <person name="Pallen M.J."/>
        </authorList>
    </citation>
    <scope>NUCLEOTIDE SEQUENCE</scope>
    <source>
        <strain evidence="13">11300</strain>
    </source>
</reference>
<dbReference type="InterPro" id="IPR001351">
    <property type="entry name" value="Ribosomal_uS3_C"/>
</dbReference>
<evidence type="ECO:0000256" key="3">
    <source>
        <dbReference type="ARBA" id="ARBA00022884"/>
    </source>
</evidence>
<evidence type="ECO:0000256" key="10">
    <source>
        <dbReference type="SAM" id="MobiDB-lite"/>
    </source>
</evidence>
<comment type="caution">
    <text evidence="13">The sequence shown here is derived from an EMBL/GenBank/DDBJ whole genome shotgun (WGS) entry which is preliminary data.</text>
</comment>
<comment type="function">
    <text evidence="6 8">Binds the lower part of the 30S subunit head. Binds mRNA in the 70S ribosome, positioning it for translation.</text>
</comment>
<dbReference type="NCBIfam" id="TIGR01009">
    <property type="entry name" value="rpsC_bact"/>
    <property type="match status" value="1"/>
</dbReference>
<keyword evidence="2 8" id="KW-0699">rRNA-binding</keyword>
<dbReference type="InterPro" id="IPR057258">
    <property type="entry name" value="Ribosomal_uS3"/>
</dbReference>
<keyword evidence="3 8" id="KW-0694">RNA-binding</keyword>
<evidence type="ECO:0000256" key="5">
    <source>
        <dbReference type="ARBA" id="ARBA00023274"/>
    </source>
</evidence>
<dbReference type="GO" id="GO:0022627">
    <property type="term" value="C:cytosolic small ribosomal subunit"/>
    <property type="evidence" value="ECO:0007669"/>
    <property type="project" value="TreeGrafter"/>
</dbReference>
<dbReference type="InterPro" id="IPR002792">
    <property type="entry name" value="TRAM_dom"/>
</dbReference>
<evidence type="ECO:0000256" key="6">
    <source>
        <dbReference type="ARBA" id="ARBA00024998"/>
    </source>
</evidence>
<proteinExistence type="inferred from homology"/>
<evidence type="ECO:0000259" key="11">
    <source>
        <dbReference type="PROSITE" id="PS50823"/>
    </source>
</evidence>
<dbReference type="SUPFAM" id="SSF54821">
    <property type="entry name" value="Ribosomal protein S3 C-terminal domain"/>
    <property type="match status" value="1"/>
</dbReference>
<protein>
    <recommendedName>
        <fullName evidence="7 8">Small ribosomal subunit protein uS3</fullName>
    </recommendedName>
</protein>